<evidence type="ECO:0000313" key="8">
    <source>
        <dbReference type="Proteomes" id="UP000095358"/>
    </source>
</evidence>
<dbReference type="GO" id="GO:0004521">
    <property type="term" value="F:RNA endonuclease activity"/>
    <property type="evidence" value="ECO:0007669"/>
    <property type="project" value="TreeGrafter"/>
</dbReference>
<dbReference type="NCBIfam" id="TIGR03400">
    <property type="entry name" value="18S_RNA_Rcl1p"/>
    <property type="match status" value="1"/>
</dbReference>
<dbReference type="InterPro" id="IPR036553">
    <property type="entry name" value="RPTC_insert"/>
</dbReference>
<evidence type="ECO:0000256" key="2">
    <source>
        <dbReference type="ARBA" id="ARBA00007089"/>
    </source>
</evidence>
<dbReference type="STRING" id="29833.A0A1E5RPI0"/>
<evidence type="ECO:0000259" key="5">
    <source>
        <dbReference type="Pfam" id="PF01137"/>
    </source>
</evidence>
<keyword evidence="4" id="KW-0539">Nucleus</keyword>
<dbReference type="InterPro" id="IPR023797">
    <property type="entry name" value="RNA3'_phos_cyclase_dom"/>
</dbReference>
<reference evidence="8" key="1">
    <citation type="journal article" date="2016" name="Genome Announc.">
        <title>Genome sequences of three species of Hanseniaspora isolated from spontaneous wine fermentations.</title>
        <authorList>
            <person name="Sternes P.R."/>
            <person name="Lee D."/>
            <person name="Kutyna D.R."/>
            <person name="Borneman A.R."/>
        </authorList>
    </citation>
    <scope>NUCLEOTIDE SEQUENCE [LARGE SCALE GENOMIC DNA]</scope>
    <source>
        <strain evidence="8">AWRI3580</strain>
    </source>
</reference>
<protein>
    <submittedName>
        <fullName evidence="7">RNA 3'-terminal phosphate cyclase-like protein</fullName>
    </submittedName>
</protein>
<dbReference type="EMBL" id="LPNN01000004">
    <property type="protein sequence ID" value="OEJ88786.1"/>
    <property type="molecule type" value="Genomic_DNA"/>
</dbReference>
<dbReference type="Proteomes" id="UP000095358">
    <property type="component" value="Unassembled WGS sequence"/>
</dbReference>
<dbReference type="InterPro" id="IPR013791">
    <property type="entry name" value="RNA3'-term_phos_cycl_insert"/>
</dbReference>
<comment type="subcellular location">
    <subcellularLocation>
        <location evidence="1">Nucleus</location>
        <location evidence="1">Nucleolus</location>
    </subcellularLocation>
</comment>
<dbReference type="AlphaFoldDB" id="A0A1E5RPI0"/>
<dbReference type="Pfam" id="PF05189">
    <property type="entry name" value="RTC_insert"/>
    <property type="match status" value="1"/>
</dbReference>
<dbReference type="PROSITE" id="PS01287">
    <property type="entry name" value="RTC"/>
    <property type="match status" value="1"/>
</dbReference>
<proteinExistence type="inferred from homology"/>
<dbReference type="InterPro" id="IPR020719">
    <property type="entry name" value="RNA3'_term_phos_cycl-like_CS"/>
</dbReference>
<evidence type="ECO:0000259" key="6">
    <source>
        <dbReference type="Pfam" id="PF05189"/>
    </source>
</evidence>
<evidence type="ECO:0000313" key="7">
    <source>
        <dbReference type="EMBL" id="OEJ88786.1"/>
    </source>
</evidence>
<feature type="domain" description="RNA 3'-terminal phosphate cyclase" evidence="5">
    <location>
        <begin position="23"/>
        <end position="381"/>
    </location>
</feature>
<comment type="similarity">
    <text evidence="2">Belongs to the RNA 3'-terminal cyclase family. Type 2 subfamily.</text>
</comment>
<comment type="caution">
    <text evidence="7">The sequence shown here is derived from an EMBL/GenBank/DDBJ whole genome shotgun (WGS) entry which is preliminary data.</text>
</comment>
<evidence type="ECO:0000256" key="1">
    <source>
        <dbReference type="ARBA" id="ARBA00004604"/>
    </source>
</evidence>
<dbReference type="Gene3D" id="3.30.360.20">
    <property type="entry name" value="RNA 3'-terminal phosphate cyclase, insert domain"/>
    <property type="match status" value="1"/>
</dbReference>
<dbReference type="PANTHER" id="PTHR11096:SF1">
    <property type="entry name" value="RNA 3'-TERMINAL PHOSPHATE CYCLASE-LIKE PROTEIN"/>
    <property type="match status" value="1"/>
</dbReference>
<keyword evidence="8" id="KW-1185">Reference proteome</keyword>
<dbReference type="InterPro" id="IPR016443">
    <property type="entry name" value="RNA3'_term_phos_cyc_type_2"/>
</dbReference>
<evidence type="ECO:0000256" key="4">
    <source>
        <dbReference type="ARBA" id="ARBA00023242"/>
    </source>
</evidence>
<dbReference type="GO" id="GO:0000479">
    <property type="term" value="P:endonucleolytic cleavage of tricistronic rRNA transcript (SSU-rRNA, 5.8S rRNA, LSU-rRNA)"/>
    <property type="evidence" value="ECO:0007669"/>
    <property type="project" value="TreeGrafter"/>
</dbReference>
<dbReference type="Gene3D" id="3.65.10.20">
    <property type="entry name" value="RNA 3'-terminal phosphate cyclase domain"/>
    <property type="match status" value="1"/>
</dbReference>
<dbReference type="InterPro" id="IPR013792">
    <property type="entry name" value="RNA3'P_cycl/enolpyr_Trfase_a/b"/>
</dbReference>
<keyword evidence="3" id="KW-0690">Ribosome biogenesis</keyword>
<gene>
    <name evidence="7" type="ORF">AWRI3580_g2221</name>
</gene>
<dbReference type="SUPFAM" id="SSF55205">
    <property type="entry name" value="EPT/RTPC-like"/>
    <property type="match status" value="1"/>
</dbReference>
<name>A0A1E5RPI0_HANUV</name>
<dbReference type="GO" id="GO:0005730">
    <property type="term" value="C:nucleolus"/>
    <property type="evidence" value="ECO:0007669"/>
    <property type="project" value="UniProtKB-SubCell"/>
</dbReference>
<dbReference type="VEuPathDB" id="FungiDB:AWRI3580_g2221"/>
<dbReference type="InterPro" id="IPR000228">
    <property type="entry name" value="RNA3'_term_phos_cyc"/>
</dbReference>
<dbReference type="Pfam" id="PF01137">
    <property type="entry name" value="RTC"/>
    <property type="match status" value="1"/>
</dbReference>
<sequence length="417" mass="47716">MSEKGKTAKKQSDYLVLETEFNFRYRIVLSLINNRPIKIVKIRNDLNEHLNPGIAFYEIKFLRLIEKITNGTYIEISQTGTQLIFKPGIIIGSKNLTFDTFIDNKEFGECKSIGYYIEPLLLLLPFTKLRENFITFKGITSKSDTKYNKNSSDESDLACDTLRFNYLPLMEKFGIMDISLTIFKRGSFPLGGGELKLHTKTPTVFTPNLQILDPVKFDKIMGIVYGNRIAPSIIQRIDKELKRVIGSELKMPIEYQIMQDQWKGENSGNSPGYGVFLQIINSKQKQWSKFAVTSEITVDSLNSNDEHYKIPEDLAQISTYKFLNEIKDAPVVNTSTLPFLISLLYFNKEGNLSRLLVSKKQITPYLIKFLRDINLIFNNKILIKDLSDFEGLDDESKDHLIVVVKGSGVLNTNRKVT</sequence>
<feature type="domain" description="RNA 3'-terminal phosphate cyclase insert" evidence="6">
    <location>
        <begin position="216"/>
        <end position="327"/>
    </location>
</feature>
<dbReference type="PANTHER" id="PTHR11096">
    <property type="entry name" value="RNA 3' TERMINAL PHOSPHATE CYCLASE"/>
    <property type="match status" value="1"/>
</dbReference>
<dbReference type="InterPro" id="IPR037136">
    <property type="entry name" value="RNA3'_phos_cyclase_dom_sf"/>
</dbReference>
<accession>A0A1E5RPI0</accession>
<dbReference type="OrthoDB" id="1911237at2759"/>
<organism evidence="7 8">
    <name type="scientific">Hanseniaspora uvarum</name>
    <name type="common">Yeast</name>
    <name type="synonym">Kloeckera apiculata</name>
    <dbReference type="NCBI Taxonomy" id="29833"/>
    <lineage>
        <taxon>Eukaryota</taxon>
        <taxon>Fungi</taxon>
        <taxon>Dikarya</taxon>
        <taxon>Ascomycota</taxon>
        <taxon>Saccharomycotina</taxon>
        <taxon>Saccharomycetes</taxon>
        <taxon>Saccharomycodales</taxon>
        <taxon>Saccharomycodaceae</taxon>
        <taxon>Hanseniaspora</taxon>
    </lineage>
</organism>
<evidence type="ECO:0000256" key="3">
    <source>
        <dbReference type="ARBA" id="ARBA00022517"/>
    </source>
</evidence>